<dbReference type="EMBL" id="AWTV01000008">
    <property type="protein sequence ID" value="KIH90027.1"/>
    <property type="molecule type" value="Genomic_DNA"/>
</dbReference>
<keyword evidence="2" id="KW-0521">NADP</keyword>
<evidence type="ECO:0000256" key="2">
    <source>
        <dbReference type="ARBA" id="ARBA00022857"/>
    </source>
</evidence>
<evidence type="ECO:0000256" key="3">
    <source>
        <dbReference type="ARBA" id="ARBA00023002"/>
    </source>
</evidence>
<name>A0A0C2IYE8_9PEZI</name>
<dbReference type="GO" id="GO:0005811">
    <property type="term" value="C:lipid droplet"/>
    <property type="evidence" value="ECO:0007669"/>
    <property type="project" value="TreeGrafter"/>
</dbReference>
<accession>A0A0C2IYE8</accession>
<evidence type="ECO:0000259" key="5">
    <source>
        <dbReference type="SMART" id="SM00822"/>
    </source>
</evidence>
<sequence length="282" mass="30274">MAAQKSVLITGCSLGGIGDALAREFHKRGLQVFATARNTAKMSELKALGITTLEMDVTSPESIKAAVAHVATASGGRLDILVNNAGLNHVMPFADCDLADVKRVLDTNIFGVFAVTHALLPHLRAAGGVVANISSVNTVLHPPYQTAYNASKAAINTLGDTLRVELAPLGVRVVTIVTGSVASHLFDNADERCHLPEGSVYAPLKERIEKKDFLDGIHWTPTNDYARQVASDLLRTSPQPVLWRATFATMAWILNTFGWTGMLDSPMSKRVGLDKLKPPVVQ</sequence>
<proteinExistence type="inferred from homology"/>
<dbReference type="OrthoDB" id="2102561at2759"/>
<dbReference type="InterPro" id="IPR020904">
    <property type="entry name" value="Sc_DH/Rdtase_CS"/>
</dbReference>
<evidence type="ECO:0000313" key="7">
    <source>
        <dbReference type="Proteomes" id="UP000031575"/>
    </source>
</evidence>
<dbReference type="SUPFAM" id="SSF51735">
    <property type="entry name" value="NAD(P)-binding Rossmann-fold domains"/>
    <property type="match status" value="1"/>
</dbReference>
<dbReference type="PANTHER" id="PTHR44169">
    <property type="entry name" value="NADPH-DEPENDENT 1-ACYLDIHYDROXYACETONE PHOSPHATE REDUCTASE"/>
    <property type="match status" value="1"/>
</dbReference>
<dbReference type="Pfam" id="PF00106">
    <property type="entry name" value="adh_short"/>
    <property type="match status" value="1"/>
</dbReference>
<dbReference type="InterPro" id="IPR002347">
    <property type="entry name" value="SDR_fam"/>
</dbReference>
<organism evidence="6 7">
    <name type="scientific">Sporothrix brasiliensis 5110</name>
    <dbReference type="NCBI Taxonomy" id="1398154"/>
    <lineage>
        <taxon>Eukaryota</taxon>
        <taxon>Fungi</taxon>
        <taxon>Dikarya</taxon>
        <taxon>Ascomycota</taxon>
        <taxon>Pezizomycotina</taxon>
        <taxon>Sordariomycetes</taxon>
        <taxon>Sordariomycetidae</taxon>
        <taxon>Ophiostomatales</taxon>
        <taxon>Ophiostomataceae</taxon>
        <taxon>Sporothrix</taxon>
    </lineage>
</organism>
<dbReference type="RefSeq" id="XP_040618037.1">
    <property type="nucleotide sequence ID" value="XM_040759217.1"/>
</dbReference>
<dbReference type="Proteomes" id="UP000031575">
    <property type="component" value="Unassembled WGS sequence"/>
</dbReference>
<dbReference type="Gene3D" id="3.40.50.720">
    <property type="entry name" value="NAD(P)-binding Rossmann-like Domain"/>
    <property type="match status" value="1"/>
</dbReference>
<dbReference type="GO" id="GO:0004806">
    <property type="term" value="F:triacylglycerol lipase activity"/>
    <property type="evidence" value="ECO:0007669"/>
    <property type="project" value="TreeGrafter"/>
</dbReference>
<dbReference type="InterPro" id="IPR036291">
    <property type="entry name" value="NAD(P)-bd_dom_sf"/>
</dbReference>
<evidence type="ECO:0000256" key="4">
    <source>
        <dbReference type="RuleBase" id="RU000363"/>
    </source>
</evidence>
<keyword evidence="7" id="KW-1185">Reference proteome</keyword>
<gene>
    <name evidence="6" type="ORF">SPBR_00898</name>
</gene>
<dbReference type="PANTHER" id="PTHR44169:SF6">
    <property type="entry name" value="NADPH-DEPENDENT 1-ACYLDIHYDROXYACETONE PHOSPHATE REDUCTASE"/>
    <property type="match status" value="1"/>
</dbReference>
<keyword evidence="3" id="KW-0560">Oxidoreductase</keyword>
<evidence type="ECO:0000313" key="6">
    <source>
        <dbReference type="EMBL" id="KIH90027.1"/>
    </source>
</evidence>
<dbReference type="PRINTS" id="PR00081">
    <property type="entry name" value="GDHRDH"/>
</dbReference>
<dbReference type="SMART" id="SM00822">
    <property type="entry name" value="PKS_KR"/>
    <property type="match status" value="1"/>
</dbReference>
<dbReference type="HOGENOM" id="CLU_010194_2_9_1"/>
<protein>
    <submittedName>
        <fullName evidence="6">Short-chain dehydrogenase/reductase</fullName>
    </submittedName>
</protein>
<dbReference type="AlphaFoldDB" id="A0A0C2IYE8"/>
<dbReference type="GO" id="GO:0005783">
    <property type="term" value="C:endoplasmic reticulum"/>
    <property type="evidence" value="ECO:0007669"/>
    <property type="project" value="TreeGrafter"/>
</dbReference>
<comment type="caution">
    <text evidence="6">The sequence shown here is derived from an EMBL/GenBank/DDBJ whole genome shotgun (WGS) entry which is preliminary data.</text>
</comment>
<dbReference type="PROSITE" id="PS00061">
    <property type="entry name" value="ADH_SHORT"/>
    <property type="match status" value="1"/>
</dbReference>
<feature type="domain" description="Ketoreductase" evidence="5">
    <location>
        <begin position="5"/>
        <end position="185"/>
    </location>
</feature>
<dbReference type="GO" id="GO:0019433">
    <property type="term" value="P:triglyceride catabolic process"/>
    <property type="evidence" value="ECO:0007669"/>
    <property type="project" value="TreeGrafter"/>
</dbReference>
<dbReference type="GO" id="GO:0000140">
    <property type="term" value="F:acylglycerone-phosphate reductase (NADP+) activity"/>
    <property type="evidence" value="ECO:0007669"/>
    <property type="project" value="TreeGrafter"/>
</dbReference>
<reference evidence="6 7" key="1">
    <citation type="journal article" date="2014" name="BMC Genomics">
        <title>Comparative genomics of the major fungal agents of human and animal Sporotrichosis: Sporothrix schenckii and Sporothrix brasiliensis.</title>
        <authorList>
            <person name="Teixeira M.M."/>
            <person name="de Almeida L.G."/>
            <person name="Kubitschek-Barreira P."/>
            <person name="Alves F.L."/>
            <person name="Kioshima E.S."/>
            <person name="Abadio A.K."/>
            <person name="Fernandes L."/>
            <person name="Derengowski L.S."/>
            <person name="Ferreira K.S."/>
            <person name="Souza R.C."/>
            <person name="Ruiz J.C."/>
            <person name="de Andrade N.C."/>
            <person name="Paes H.C."/>
            <person name="Nicola A.M."/>
            <person name="Albuquerque P."/>
            <person name="Gerber A.L."/>
            <person name="Martins V.P."/>
            <person name="Peconick L.D."/>
            <person name="Neto A.V."/>
            <person name="Chaucanez C.B."/>
            <person name="Silva P.A."/>
            <person name="Cunha O.L."/>
            <person name="de Oliveira F.F."/>
            <person name="dos Santos T.C."/>
            <person name="Barros A.L."/>
            <person name="Soares M.A."/>
            <person name="de Oliveira L.M."/>
            <person name="Marini M.M."/>
            <person name="Villalobos-Duno H."/>
            <person name="Cunha M.M."/>
            <person name="de Hoog S."/>
            <person name="da Silveira J.F."/>
            <person name="Henrissat B."/>
            <person name="Nino-Vega G.A."/>
            <person name="Cisalpino P.S."/>
            <person name="Mora-Montes H.M."/>
            <person name="Almeida S.R."/>
            <person name="Stajich J.E."/>
            <person name="Lopes-Bezerra L.M."/>
            <person name="Vasconcelos A.T."/>
            <person name="Felipe M.S."/>
        </authorList>
    </citation>
    <scope>NUCLEOTIDE SEQUENCE [LARGE SCALE GENOMIC DNA]</scope>
    <source>
        <strain evidence="6 7">5110</strain>
    </source>
</reference>
<comment type="similarity">
    <text evidence="1 4">Belongs to the short-chain dehydrogenases/reductases (SDR) family.</text>
</comment>
<dbReference type="VEuPathDB" id="FungiDB:SPBR_00898"/>
<dbReference type="CDD" id="cd05374">
    <property type="entry name" value="17beta-HSD-like_SDR_c"/>
    <property type="match status" value="1"/>
</dbReference>
<dbReference type="GO" id="GO:0006654">
    <property type="term" value="P:phosphatidic acid biosynthetic process"/>
    <property type="evidence" value="ECO:0007669"/>
    <property type="project" value="TreeGrafter"/>
</dbReference>
<dbReference type="PRINTS" id="PR00080">
    <property type="entry name" value="SDRFAMILY"/>
</dbReference>
<dbReference type="GeneID" id="63674138"/>
<dbReference type="InterPro" id="IPR057326">
    <property type="entry name" value="KR_dom"/>
</dbReference>
<evidence type="ECO:0000256" key="1">
    <source>
        <dbReference type="ARBA" id="ARBA00006484"/>
    </source>
</evidence>